<keyword evidence="8 12" id="KW-0030">Aminoacyl-tRNA synthetase</keyword>
<dbReference type="RefSeq" id="WP_148896778.1">
    <property type="nucleotide sequence ID" value="NZ_VNIB01000014.1"/>
</dbReference>
<dbReference type="InterPro" id="IPR044140">
    <property type="entry name" value="ProRS_anticodon_short"/>
</dbReference>
<evidence type="ECO:0000256" key="4">
    <source>
        <dbReference type="ARBA" id="ARBA00022598"/>
    </source>
</evidence>
<evidence type="ECO:0000313" key="14">
    <source>
        <dbReference type="EMBL" id="TYO96304.1"/>
    </source>
</evidence>
<dbReference type="PIRSF" id="PIRSF001535">
    <property type="entry name" value="ProRS_1"/>
    <property type="match status" value="1"/>
</dbReference>
<evidence type="ECO:0000256" key="6">
    <source>
        <dbReference type="ARBA" id="ARBA00022840"/>
    </source>
</evidence>
<dbReference type="InterPro" id="IPR033730">
    <property type="entry name" value="ProRS_core_prok"/>
</dbReference>
<evidence type="ECO:0000259" key="13">
    <source>
        <dbReference type="PROSITE" id="PS50862"/>
    </source>
</evidence>
<keyword evidence="5 12" id="KW-0547">Nucleotide-binding</keyword>
<reference evidence="14 15" key="1">
    <citation type="submission" date="2019-07" db="EMBL/GenBank/DDBJ databases">
        <title>Genomic Encyclopedia of Type Strains, Phase IV (KMG-IV): sequencing the most valuable type-strain genomes for metagenomic binning, comparative biology and taxonomic classification.</title>
        <authorList>
            <person name="Goeker M."/>
        </authorList>
    </citation>
    <scope>NUCLEOTIDE SEQUENCE [LARGE SCALE GENOMIC DNA]</scope>
    <source>
        <strain evidence="14 15">SS015</strain>
    </source>
</reference>
<evidence type="ECO:0000256" key="12">
    <source>
        <dbReference type="HAMAP-Rule" id="MF_01569"/>
    </source>
</evidence>
<dbReference type="Pfam" id="PF03129">
    <property type="entry name" value="HGTP_anticodon"/>
    <property type="match status" value="1"/>
</dbReference>
<comment type="subcellular location">
    <subcellularLocation>
        <location evidence="1 12">Cytoplasm</location>
    </subcellularLocation>
</comment>
<sequence length="573" mass="63714">MRYSQYFLNTVRETPADAEVVSHKLMIRAGMIKKVAAGIYSYLPFGLRAIRKVEQIVREEMNRAGAIELLMPSVTPAELWQESGRWRQYGKELLRLKDRKEAEFCLGPTHEEVITDIVRRELRSYRQLPVNLYQIQTKFRDEIRPRFGLMRGREFIMKDAYSFDLDDAGADVAYEKMYQAYRRIFQRCGLKFRAVEADSGAIGGSFSHEFMVLADSGEDAIVSCDSCEYAANVEKAEIRFDAQAPAPAAELQKVATPGQKSIAEVASFLGVPAEKLVKTLIVETDSGELVAVLLRGDRELNLVKVGNLLDADWVELASDDKVFKVTGAPAGFAGPVGLEIPVLADMEVRAMADFVVGANEKDAHLTGVNHGRDFEVSRFADLRQAEAGDPCPRCGGRLETWRGIEVGHVFKLGTKYSESMQATVLDEQGRERTLVMGCYGIGIGRTVAAAIEQNHDENGIIWPMPIAPFQVLVTLVNPKDEAVAAAGEKLYRELCERGIEVLLDDRDERPGSKFKDADLIGIPLRVTVGSRGLKDGRLELQQRRSGERTLYPVDEMADRVVEQVRAAMCAAVD</sequence>
<dbReference type="InterPro" id="IPR036754">
    <property type="entry name" value="YbaK/aa-tRNA-synt-asso_dom_sf"/>
</dbReference>
<dbReference type="GO" id="GO:0005524">
    <property type="term" value="F:ATP binding"/>
    <property type="evidence" value="ECO:0007669"/>
    <property type="project" value="UniProtKB-UniRule"/>
</dbReference>
<evidence type="ECO:0000256" key="7">
    <source>
        <dbReference type="ARBA" id="ARBA00022917"/>
    </source>
</evidence>
<dbReference type="Pfam" id="PF00587">
    <property type="entry name" value="tRNA-synt_2b"/>
    <property type="match status" value="1"/>
</dbReference>
<name>A0A5D3WFB3_9BACT</name>
<dbReference type="GO" id="GO:0005829">
    <property type="term" value="C:cytosol"/>
    <property type="evidence" value="ECO:0007669"/>
    <property type="project" value="TreeGrafter"/>
</dbReference>
<dbReference type="CDD" id="cd00779">
    <property type="entry name" value="ProRS_core_prok"/>
    <property type="match status" value="1"/>
</dbReference>
<gene>
    <name evidence="12" type="primary">proS</name>
    <name evidence="14" type="ORF">EDC39_1149</name>
</gene>
<comment type="subunit">
    <text evidence="2 12">Homodimer.</text>
</comment>
<dbReference type="NCBIfam" id="NF006625">
    <property type="entry name" value="PRK09194.1"/>
    <property type="match status" value="1"/>
</dbReference>
<evidence type="ECO:0000256" key="5">
    <source>
        <dbReference type="ARBA" id="ARBA00022741"/>
    </source>
</evidence>
<dbReference type="InterPro" id="IPR004500">
    <property type="entry name" value="Pro-tRNA-synth_IIa_bac-type"/>
</dbReference>
<dbReference type="InterPro" id="IPR050062">
    <property type="entry name" value="Pro-tRNA_synthetase"/>
</dbReference>
<dbReference type="PROSITE" id="PS50862">
    <property type="entry name" value="AA_TRNA_LIGASE_II"/>
    <property type="match status" value="1"/>
</dbReference>
<dbReference type="SUPFAM" id="SSF55681">
    <property type="entry name" value="Class II aaRS and biotin synthetases"/>
    <property type="match status" value="1"/>
</dbReference>
<accession>A0A5D3WFB3</accession>
<evidence type="ECO:0000256" key="1">
    <source>
        <dbReference type="ARBA" id="ARBA00004496"/>
    </source>
</evidence>
<comment type="function">
    <text evidence="10 12">Catalyzes the attachment of proline to tRNA(Pro) in a two-step reaction: proline is first activated by ATP to form Pro-AMP and then transferred to the acceptor end of tRNA(Pro). As ProRS can inadvertently accommodate and process non-cognate amino acids such as alanine and cysteine, to avoid such errors it has two additional distinct editing activities against alanine. One activity is designated as 'pretransfer' editing and involves the tRNA(Pro)-independent hydrolysis of activated Ala-AMP. The other activity is designated 'posttransfer' editing and involves deacylation of mischarged Ala-tRNA(Pro). The misacylated Cys-tRNA(Pro) is not edited by ProRS.</text>
</comment>
<dbReference type="SUPFAM" id="SSF55826">
    <property type="entry name" value="YbaK/ProRS associated domain"/>
    <property type="match status" value="1"/>
</dbReference>
<evidence type="ECO:0000256" key="11">
    <source>
        <dbReference type="ARBA" id="ARBA00060755"/>
    </source>
</evidence>
<evidence type="ECO:0000313" key="15">
    <source>
        <dbReference type="Proteomes" id="UP000324159"/>
    </source>
</evidence>
<dbReference type="GO" id="GO:0006433">
    <property type="term" value="P:prolyl-tRNA aminoacylation"/>
    <property type="evidence" value="ECO:0007669"/>
    <property type="project" value="UniProtKB-UniRule"/>
</dbReference>
<keyword evidence="6 12" id="KW-0067">ATP-binding</keyword>
<keyword evidence="7 12" id="KW-0648">Protein biosynthesis</keyword>
<dbReference type="EMBL" id="VNIB01000014">
    <property type="protein sequence ID" value="TYO96304.1"/>
    <property type="molecule type" value="Genomic_DNA"/>
</dbReference>
<dbReference type="Proteomes" id="UP000324159">
    <property type="component" value="Unassembled WGS sequence"/>
</dbReference>
<dbReference type="InterPro" id="IPR023717">
    <property type="entry name" value="Pro-tRNA-Synthase_IIa_type1"/>
</dbReference>
<dbReference type="CDD" id="cd04334">
    <property type="entry name" value="ProRS-INS"/>
    <property type="match status" value="1"/>
</dbReference>
<dbReference type="EC" id="6.1.1.15" evidence="12"/>
<comment type="caution">
    <text evidence="14">The sequence shown here is derived from an EMBL/GenBank/DDBJ whole genome shotgun (WGS) entry which is preliminary data.</text>
</comment>
<dbReference type="FunFam" id="3.30.930.10:FF:000043">
    <property type="entry name" value="Proline--tRNA ligase"/>
    <property type="match status" value="1"/>
</dbReference>
<dbReference type="CDD" id="cd00861">
    <property type="entry name" value="ProRS_anticodon_short"/>
    <property type="match status" value="1"/>
</dbReference>
<dbReference type="AlphaFoldDB" id="A0A5D3WFB3"/>
<organism evidence="14 15">
    <name type="scientific">Geothermobacter ehrlichii</name>
    <dbReference type="NCBI Taxonomy" id="213224"/>
    <lineage>
        <taxon>Bacteria</taxon>
        <taxon>Pseudomonadati</taxon>
        <taxon>Thermodesulfobacteriota</taxon>
        <taxon>Desulfuromonadia</taxon>
        <taxon>Desulfuromonadales</taxon>
        <taxon>Geothermobacteraceae</taxon>
        <taxon>Geothermobacter</taxon>
    </lineage>
</organism>
<evidence type="ECO:0000256" key="10">
    <source>
        <dbReference type="ARBA" id="ARBA00053664"/>
    </source>
</evidence>
<dbReference type="Gene3D" id="3.40.50.800">
    <property type="entry name" value="Anticodon-binding domain"/>
    <property type="match status" value="1"/>
</dbReference>
<dbReference type="InterPro" id="IPR002316">
    <property type="entry name" value="Pro-tRNA-ligase_IIa"/>
</dbReference>
<dbReference type="Gene3D" id="3.30.930.10">
    <property type="entry name" value="Bira Bifunctional Protein, Domain 2"/>
    <property type="match status" value="2"/>
</dbReference>
<dbReference type="PANTHER" id="PTHR42753">
    <property type="entry name" value="MITOCHONDRIAL RIBOSOME PROTEIN L39/PROLYL-TRNA LIGASE FAMILY MEMBER"/>
    <property type="match status" value="1"/>
</dbReference>
<keyword evidence="4 12" id="KW-0436">Ligase</keyword>
<dbReference type="Pfam" id="PF04073">
    <property type="entry name" value="tRNA_edit"/>
    <property type="match status" value="1"/>
</dbReference>
<dbReference type="FunFam" id="3.30.930.10:FF:000065">
    <property type="entry name" value="Proline--tRNA ligase"/>
    <property type="match status" value="1"/>
</dbReference>
<dbReference type="InterPro" id="IPR004154">
    <property type="entry name" value="Anticodon-bd"/>
</dbReference>
<evidence type="ECO:0000256" key="2">
    <source>
        <dbReference type="ARBA" id="ARBA00011738"/>
    </source>
</evidence>
<dbReference type="InterPro" id="IPR006195">
    <property type="entry name" value="aa-tRNA-synth_II"/>
</dbReference>
<evidence type="ECO:0000256" key="3">
    <source>
        <dbReference type="ARBA" id="ARBA00022490"/>
    </source>
</evidence>
<proteinExistence type="inferred from homology"/>
<dbReference type="NCBIfam" id="TIGR00409">
    <property type="entry name" value="proS_fam_II"/>
    <property type="match status" value="1"/>
</dbReference>
<dbReference type="InterPro" id="IPR036621">
    <property type="entry name" value="Anticodon-bd_dom_sf"/>
</dbReference>
<dbReference type="GO" id="GO:0004827">
    <property type="term" value="F:proline-tRNA ligase activity"/>
    <property type="evidence" value="ECO:0007669"/>
    <property type="project" value="UniProtKB-UniRule"/>
</dbReference>
<dbReference type="PRINTS" id="PR01046">
    <property type="entry name" value="TRNASYNTHPRO"/>
</dbReference>
<dbReference type="PANTHER" id="PTHR42753:SF2">
    <property type="entry name" value="PROLINE--TRNA LIGASE"/>
    <property type="match status" value="1"/>
</dbReference>
<dbReference type="InterPro" id="IPR007214">
    <property type="entry name" value="YbaK/aa-tRNA-synth-assoc-dom"/>
</dbReference>
<dbReference type="HAMAP" id="MF_01569">
    <property type="entry name" value="Pro_tRNA_synth_type1"/>
    <property type="match status" value="1"/>
</dbReference>
<comment type="catalytic activity">
    <reaction evidence="9 12">
        <text>tRNA(Pro) + L-proline + ATP = L-prolyl-tRNA(Pro) + AMP + diphosphate</text>
        <dbReference type="Rhea" id="RHEA:14305"/>
        <dbReference type="Rhea" id="RHEA-COMP:9700"/>
        <dbReference type="Rhea" id="RHEA-COMP:9702"/>
        <dbReference type="ChEBI" id="CHEBI:30616"/>
        <dbReference type="ChEBI" id="CHEBI:33019"/>
        <dbReference type="ChEBI" id="CHEBI:60039"/>
        <dbReference type="ChEBI" id="CHEBI:78442"/>
        <dbReference type="ChEBI" id="CHEBI:78532"/>
        <dbReference type="ChEBI" id="CHEBI:456215"/>
        <dbReference type="EC" id="6.1.1.15"/>
    </reaction>
</comment>
<dbReference type="InterPro" id="IPR045864">
    <property type="entry name" value="aa-tRNA-synth_II/BPL/LPL"/>
</dbReference>
<keyword evidence="3 12" id="KW-0963">Cytoplasm</keyword>
<dbReference type="InterPro" id="IPR002314">
    <property type="entry name" value="aa-tRNA-synt_IIb"/>
</dbReference>
<keyword evidence="15" id="KW-1185">Reference proteome</keyword>
<dbReference type="GO" id="GO:0002161">
    <property type="term" value="F:aminoacyl-tRNA deacylase activity"/>
    <property type="evidence" value="ECO:0007669"/>
    <property type="project" value="InterPro"/>
</dbReference>
<protein>
    <recommendedName>
        <fullName evidence="12">Proline--tRNA ligase</fullName>
        <ecNumber evidence="12">6.1.1.15</ecNumber>
    </recommendedName>
    <alternativeName>
        <fullName evidence="12">Prolyl-tRNA synthetase</fullName>
        <shortName evidence="12">ProRS</shortName>
    </alternativeName>
</protein>
<dbReference type="OrthoDB" id="9809052at2"/>
<evidence type="ECO:0000256" key="8">
    <source>
        <dbReference type="ARBA" id="ARBA00023146"/>
    </source>
</evidence>
<feature type="domain" description="Aminoacyl-transfer RNA synthetases class-II family profile" evidence="13">
    <location>
        <begin position="33"/>
        <end position="463"/>
    </location>
</feature>
<comment type="similarity">
    <text evidence="11 12">Belongs to the class-II aminoacyl-tRNA synthetase family. ProS type 1 subfamily.</text>
</comment>
<evidence type="ECO:0000256" key="9">
    <source>
        <dbReference type="ARBA" id="ARBA00047671"/>
    </source>
</evidence>
<dbReference type="SUPFAM" id="SSF52954">
    <property type="entry name" value="Class II aaRS ABD-related"/>
    <property type="match status" value="1"/>
</dbReference>
<comment type="domain">
    <text evidence="12">Consists of three domains: the N-terminal catalytic domain, the editing domain and the C-terminal anticodon-binding domain.</text>
</comment>